<gene>
    <name evidence="3" type="ORF">Cantr_01132</name>
</gene>
<feature type="compositionally biased region" description="Pro residues" evidence="1">
    <location>
        <begin position="89"/>
        <end position="99"/>
    </location>
</feature>
<name>A0A367YHS9_9ASCO</name>
<feature type="compositionally biased region" description="Gly residues" evidence="1">
    <location>
        <begin position="66"/>
        <end position="82"/>
    </location>
</feature>
<accession>A0A367YHS9</accession>
<keyword evidence="4" id="KW-1185">Reference proteome</keyword>
<evidence type="ECO:0000313" key="3">
    <source>
        <dbReference type="EMBL" id="RCK65436.1"/>
    </source>
</evidence>
<dbReference type="PROSITE" id="PS51257">
    <property type="entry name" value="PROKAR_LIPOPROTEIN"/>
    <property type="match status" value="1"/>
</dbReference>
<evidence type="ECO:0000256" key="2">
    <source>
        <dbReference type="SAM" id="SignalP"/>
    </source>
</evidence>
<dbReference type="EMBL" id="QLNQ01000020">
    <property type="protein sequence ID" value="RCK65436.1"/>
    <property type="molecule type" value="Genomic_DNA"/>
</dbReference>
<dbReference type="Proteomes" id="UP000253472">
    <property type="component" value="Unassembled WGS sequence"/>
</dbReference>
<evidence type="ECO:0000256" key="1">
    <source>
        <dbReference type="SAM" id="MobiDB-lite"/>
    </source>
</evidence>
<feature type="chain" id="PRO_5016801411" evidence="2">
    <location>
        <begin position="19"/>
        <end position="141"/>
    </location>
</feature>
<organism evidence="3 4">
    <name type="scientific">Candida viswanathii</name>
    <dbReference type="NCBI Taxonomy" id="5486"/>
    <lineage>
        <taxon>Eukaryota</taxon>
        <taxon>Fungi</taxon>
        <taxon>Dikarya</taxon>
        <taxon>Ascomycota</taxon>
        <taxon>Saccharomycotina</taxon>
        <taxon>Pichiomycetes</taxon>
        <taxon>Debaryomycetaceae</taxon>
        <taxon>Candida/Lodderomyces clade</taxon>
        <taxon>Candida</taxon>
    </lineage>
</organism>
<reference evidence="3 4" key="1">
    <citation type="submission" date="2018-06" db="EMBL/GenBank/DDBJ databases">
        <title>Whole genome sequencing of Candida tropicalis (genome annotated by CSBL at Korea University).</title>
        <authorList>
            <person name="Ahn J."/>
        </authorList>
    </citation>
    <scope>NUCLEOTIDE SEQUENCE [LARGE SCALE GENOMIC DNA]</scope>
    <source>
        <strain evidence="3 4">ATCC 20962</strain>
    </source>
</reference>
<feature type="signal peptide" evidence="2">
    <location>
        <begin position="1"/>
        <end position="18"/>
    </location>
</feature>
<keyword evidence="2" id="KW-0732">Signal</keyword>
<comment type="caution">
    <text evidence="3">The sequence shown here is derived from an EMBL/GenBank/DDBJ whole genome shotgun (WGS) entry which is preliminary data.</text>
</comment>
<proteinExistence type="predicted"/>
<feature type="region of interest" description="Disordered" evidence="1">
    <location>
        <begin position="62"/>
        <end position="105"/>
    </location>
</feature>
<sequence length="141" mass="13794">MKFTSILVAATIVGSTQACFLPLLNCFTGKSGSSWGNWGQAGAALVVVPPPSHALPNHNLAKPGSGSWGGSGSWSGGGGQGGVVQPCDTPTPVPEPCDTPTPACEEADCGSSGGGSYSSGGGLVGGILGKKIQFVKGLLGH</sequence>
<protein>
    <submittedName>
        <fullName evidence="3">Uncharacterized protein</fullName>
    </submittedName>
</protein>
<dbReference type="AlphaFoldDB" id="A0A367YHS9"/>
<evidence type="ECO:0000313" key="4">
    <source>
        <dbReference type="Proteomes" id="UP000253472"/>
    </source>
</evidence>